<dbReference type="InterPro" id="IPR019949">
    <property type="entry name" value="CmoO-like"/>
</dbReference>
<keyword evidence="4" id="KW-1185">Reference proteome</keyword>
<comment type="caution">
    <text evidence="3">The sequence shown here is derived from an EMBL/GenBank/DDBJ whole genome shotgun (WGS) entry which is preliminary data.</text>
</comment>
<dbReference type="NCBIfam" id="TIGR03558">
    <property type="entry name" value="oxido_grp_1"/>
    <property type="match status" value="1"/>
</dbReference>
<dbReference type="Proteomes" id="UP000310458">
    <property type="component" value="Unassembled WGS sequence"/>
</dbReference>
<dbReference type="Pfam" id="PF00296">
    <property type="entry name" value="Bac_luciferase"/>
    <property type="match status" value="1"/>
</dbReference>
<dbReference type="OrthoDB" id="9780518at2"/>
<dbReference type="EMBL" id="VAVZ01000015">
    <property type="protein sequence ID" value="TLP97994.1"/>
    <property type="molecule type" value="Genomic_DNA"/>
</dbReference>
<accession>A0A5R9BD58</accession>
<evidence type="ECO:0000259" key="2">
    <source>
        <dbReference type="Pfam" id="PF00296"/>
    </source>
</evidence>
<reference evidence="3 4" key="1">
    <citation type="submission" date="2019-05" db="EMBL/GenBank/DDBJ databases">
        <title>Nesterenkonia sp. GY074 isolated from the Southern Atlantic Ocean.</title>
        <authorList>
            <person name="Zhang G."/>
        </authorList>
    </citation>
    <scope>NUCLEOTIDE SEQUENCE [LARGE SCALE GENOMIC DNA]</scope>
    <source>
        <strain evidence="3 4">GY074</strain>
    </source>
</reference>
<dbReference type="InterPro" id="IPR050766">
    <property type="entry name" value="Bact_Lucif_Oxidored"/>
</dbReference>
<dbReference type="PANTHER" id="PTHR30137">
    <property type="entry name" value="LUCIFERASE-LIKE MONOOXYGENASE"/>
    <property type="match status" value="1"/>
</dbReference>
<dbReference type="PANTHER" id="PTHR30137:SF6">
    <property type="entry name" value="LUCIFERASE-LIKE MONOOXYGENASE"/>
    <property type="match status" value="1"/>
</dbReference>
<feature type="domain" description="Luciferase-like" evidence="2">
    <location>
        <begin position="13"/>
        <end position="302"/>
    </location>
</feature>
<sequence>MTSTASQPLSLLDLARVREHESIAQGIGRSLRLAQTADALGYRRIWFAEHHNMPAVASSATALLIQHIAAGTQNVRVGAGGIMLPNHSPLVIAEQFGTLETLFPGRIDLGLGRAPGTDGVTTRALRRDGTEADRFPEDIMELSGFLSGNSRIPGVHAYPGRSTHVPLYILGSSLYGAQLAARLGVPYAFASHFAPQMLEQAANTYRENFNSAGSLQGPDARPHFIAAANVIAHDDAAIAAEQRREAENGWIRTMLGRNKTLSDEDVTQLRDHPAGQQVLGMLSRTVSGTQDEVVTWLDALADQVTADELILVNLAPDEDVQHRTLELLAPEPGSA</sequence>
<dbReference type="Gene3D" id="3.20.20.30">
    <property type="entry name" value="Luciferase-like domain"/>
    <property type="match status" value="1"/>
</dbReference>
<comment type="similarity">
    <text evidence="1">To bacterial alkanal monooxygenase alpha and beta chains.</text>
</comment>
<dbReference type="GO" id="GO:0016705">
    <property type="term" value="F:oxidoreductase activity, acting on paired donors, with incorporation or reduction of molecular oxygen"/>
    <property type="evidence" value="ECO:0007669"/>
    <property type="project" value="InterPro"/>
</dbReference>
<dbReference type="AlphaFoldDB" id="A0A5R9BD58"/>
<gene>
    <name evidence="3" type="ORF">FEF26_06935</name>
</gene>
<dbReference type="InterPro" id="IPR011251">
    <property type="entry name" value="Luciferase-like_dom"/>
</dbReference>
<evidence type="ECO:0000313" key="3">
    <source>
        <dbReference type="EMBL" id="TLP97994.1"/>
    </source>
</evidence>
<dbReference type="InterPro" id="IPR036661">
    <property type="entry name" value="Luciferase-like_sf"/>
</dbReference>
<evidence type="ECO:0000313" key="4">
    <source>
        <dbReference type="Proteomes" id="UP000310458"/>
    </source>
</evidence>
<organism evidence="3 4">
    <name type="scientific">Nesterenkonia salmonea</name>
    <dbReference type="NCBI Taxonomy" id="1804987"/>
    <lineage>
        <taxon>Bacteria</taxon>
        <taxon>Bacillati</taxon>
        <taxon>Actinomycetota</taxon>
        <taxon>Actinomycetes</taxon>
        <taxon>Micrococcales</taxon>
        <taxon>Micrococcaceae</taxon>
        <taxon>Nesterenkonia</taxon>
    </lineage>
</organism>
<dbReference type="SUPFAM" id="SSF51679">
    <property type="entry name" value="Bacterial luciferase-like"/>
    <property type="match status" value="1"/>
</dbReference>
<protein>
    <submittedName>
        <fullName evidence="3">LLM class flavin-dependent oxidoreductase</fullName>
    </submittedName>
</protein>
<proteinExistence type="predicted"/>
<name>A0A5R9BD58_9MICC</name>
<dbReference type="GO" id="GO:0005829">
    <property type="term" value="C:cytosol"/>
    <property type="evidence" value="ECO:0007669"/>
    <property type="project" value="TreeGrafter"/>
</dbReference>
<evidence type="ECO:0000256" key="1">
    <source>
        <dbReference type="ARBA" id="ARBA00007789"/>
    </source>
</evidence>
<dbReference type="RefSeq" id="WP_138252812.1">
    <property type="nucleotide sequence ID" value="NZ_VAVZ01000015.1"/>
</dbReference>